<evidence type="ECO:0000313" key="2">
    <source>
        <dbReference type="EMBL" id="TQN71910.1"/>
    </source>
</evidence>
<dbReference type="Pfam" id="PF25534">
    <property type="entry name" value="DUF7918"/>
    <property type="match status" value="2"/>
</dbReference>
<dbReference type="PANTHER" id="PTHR36223">
    <property type="entry name" value="BETA-LACTAMASE-TYPE TRANSPEPTIDASE FOLD DOMAIN CONTAINING PROTEIN"/>
    <property type="match status" value="1"/>
</dbReference>
<gene>
    <name evidence="2" type="ORF">CSHISOI_03619</name>
</gene>
<proteinExistence type="predicted"/>
<feature type="non-terminal residue" evidence="2">
    <location>
        <position position="657"/>
    </location>
</feature>
<feature type="domain" description="DUF7918" evidence="1">
    <location>
        <begin position="10"/>
        <end position="203"/>
    </location>
</feature>
<name>A0A5Q4BXV6_9PEZI</name>
<dbReference type="InterPro" id="IPR057678">
    <property type="entry name" value="DUF7918"/>
</dbReference>
<keyword evidence="3" id="KW-1185">Reference proteome</keyword>
<accession>A0A5Q4BXV6</accession>
<dbReference type="Proteomes" id="UP000326340">
    <property type="component" value="Unassembled WGS sequence"/>
</dbReference>
<evidence type="ECO:0000313" key="3">
    <source>
        <dbReference type="Proteomes" id="UP000326340"/>
    </source>
</evidence>
<reference evidence="2 3" key="1">
    <citation type="journal article" date="2019" name="Sci. Rep.">
        <title>Colletotrichum shisoi sp. nov., an anthracnose pathogen of Perilla frutescens in Japan: molecular phylogenetic, morphological and genomic evidence.</title>
        <authorList>
            <person name="Gan P."/>
            <person name="Tsushima A."/>
            <person name="Hiroyama R."/>
            <person name="Narusaka M."/>
            <person name="Takano Y."/>
            <person name="Narusaka Y."/>
            <person name="Kawaradani M."/>
            <person name="Damm U."/>
            <person name="Shirasu K."/>
        </authorList>
    </citation>
    <scope>NUCLEOTIDE SEQUENCE [LARGE SCALE GENOMIC DNA]</scope>
    <source>
        <strain evidence="2 3">PG-2018a</strain>
    </source>
</reference>
<dbReference type="AlphaFoldDB" id="A0A5Q4BXV6"/>
<dbReference type="PANTHER" id="PTHR36223:SF1">
    <property type="entry name" value="TRANSCRIPTION ELONGATION FACTOR EAF N-TERMINAL DOMAIN-CONTAINING PROTEIN"/>
    <property type="match status" value="1"/>
</dbReference>
<protein>
    <recommendedName>
        <fullName evidence="1">DUF7918 domain-containing protein</fullName>
    </recommendedName>
</protein>
<feature type="domain" description="DUF7918" evidence="1">
    <location>
        <begin position="348"/>
        <end position="586"/>
    </location>
</feature>
<dbReference type="EMBL" id="PUHP01000220">
    <property type="protein sequence ID" value="TQN71910.1"/>
    <property type="molecule type" value="Genomic_DNA"/>
</dbReference>
<organism evidence="2 3">
    <name type="scientific">Colletotrichum shisoi</name>
    <dbReference type="NCBI Taxonomy" id="2078593"/>
    <lineage>
        <taxon>Eukaryota</taxon>
        <taxon>Fungi</taxon>
        <taxon>Dikarya</taxon>
        <taxon>Ascomycota</taxon>
        <taxon>Pezizomycotina</taxon>
        <taxon>Sordariomycetes</taxon>
        <taxon>Hypocreomycetidae</taxon>
        <taxon>Glomerellales</taxon>
        <taxon>Glomerellaceae</taxon>
        <taxon>Colletotrichum</taxon>
        <taxon>Colletotrichum destructivum species complex</taxon>
    </lineage>
</organism>
<dbReference type="OrthoDB" id="3364132at2759"/>
<evidence type="ECO:0000259" key="1">
    <source>
        <dbReference type="Pfam" id="PF25534"/>
    </source>
</evidence>
<comment type="caution">
    <text evidence="2">The sequence shown here is derived from an EMBL/GenBank/DDBJ whole genome shotgun (WGS) entry which is preliminary data.</text>
</comment>
<sequence>MAILDALPAVDVSIQLNNSSRRADEYPDPNPYRRERYLGGVERVARNYVESQEGTEFCIHVNVKDEPSIDPWVYNEHGLLFFLYIDGIFMGKRFCQNKDFNRGDWQFTFSSRKYPNEDRSSLVESRFKFQSIVTVDGQPSHGDFRRARDLGIIEVKVKLGKASAMTNRRRRRNRERDFREPAVDSFLIPEEALKGHPIYHGTSSFHRSGETFWRPAPLQLSQDSHGSTPRDVHLQVPIEGRVNRWHHFGKQWTDLYTEALKIEEIIPRTPSPEPMPQRRSVRFDEPNTVPRFEDLHQYEIERLARERLRQLRDEKLQTPSLKKRTYDDYCDLTQNDEQPMAIIHDLPGVKITVQVDGQDAVEYDDPDGLENDANRKNARWRTLSYVESKDDALFSVRYQIDNSHRWESPVHALSLTLYVDGKRMDGIVCEATQFHNYNPFFVWDHTVDGSRGRSTTSGYERLNKFKFSKVTTTDDAAKDRVESDSTRAKLLGTIEVFIYPMIITGPSRYIGHRHHRETQRDGFNIAEKALKGRAVSHGTSFADGGVVSQRPSVTAKYLNDHLPTAAFSFKYRSRDALHKELIIPRSPSPEPIDGLSEAEIRRLAAERLDEINNRHRSPIVKQEGRRPIIKREFVEMLDLTDESVKREWKKVKIEGNR</sequence>